<name>A0ABY7AJL6_9ALTE</name>
<organism evidence="4 5">
    <name type="scientific">Catenovulum adriaticum</name>
    <dbReference type="NCBI Taxonomy" id="2984846"/>
    <lineage>
        <taxon>Bacteria</taxon>
        <taxon>Pseudomonadati</taxon>
        <taxon>Pseudomonadota</taxon>
        <taxon>Gammaproteobacteria</taxon>
        <taxon>Alteromonadales</taxon>
        <taxon>Alteromonadaceae</taxon>
        <taxon>Catenovulum</taxon>
    </lineage>
</organism>
<dbReference type="Proteomes" id="UP001163726">
    <property type="component" value="Chromosome"/>
</dbReference>
<feature type="domain" description="Outer membrane protein beta-barrel" evidence="3">
    <location>
        <begin position="13"/>
        <end position="190"/>
    </location>
</feature>
<evidence type="ECO:0000313" key="4">
    <source>
        <dbReference type="EMBL" id="WAJ69306.1"/>
    </source>
</evidence>
<dbReference type="InterPro" id="IPR027385">
    <property type="entry name" value="Beta-barrel_OMP"/>
</dbReference>
<protein>
    <submittedName>
        <fullName evidence="4">Porin family protein</fullName>
    </submittedName>
</protein>
<evidence type="ECO:0000313" key="5">
    <source>
        <dbReference type="Proteomes" id="UP001163726"/>
    </source>
</evidence>
<dbReference type="InterPro" id="IPR011250">
    <property type="entry name" value="OMP/PagP_B-barrel"/>
</dbReference>
<dbReference type="EMBL" id="CP109965">
    <property type="protein sequence ID" value="WAJ69306.1"/>
    <property type="molecule type" value="Genomic_DNA"/>
</dbReference>
<keyword evidence="1 2" id="KW-0732">Signal</keyword>
<feature type="signal peptide" evidence="2">
    <location>
        <begin position="1"/>
        <end position="23"/>
    </location>
</feature>
<dbReference type="SUPFAM" id="SSF56925">
    <property type="entry name" value="OMPA-like"/>
    <property type="match status" value="1"/>
</dbReference>
<gene>
    <name evidence="4" type="ORF">OLW01_08915</name>
</gene>
<proteinExistence type="predicted"/>
<evidence type="ECO:0000259" key="3">
    <source>
        <dbReference type="Pfam" id="PF13505"/>
    </source>
</evidence>
<evidence type="ECO:0000256" key="1">
    <source>
        <dbReference type="ARBA" id="ARBA00022729"/>
    </source>
</evidence>
<keyword evidence="5" id="KW-1185">Reference proteome</keyword>
<sequence length="190" mass="20772">MNKQSLITLAATSLLVTSGLAHADTTDHQGLYVGAGYGLLKVDGNEDFDEEDDAVNAYAGVQFNQILSAEAGYIDFGSYGNDVFSSAVDGYTLALKAGIPVHDKVTLYARGGQLWWESDLSATDDNQDLDGEDFFYGVGASFALSNSWDVRLEYTRYDLEFERDEIGILAEVDDFDTEVDHAGIALQYTF</sequence>
<dbReference type="Pfam" id="PF13505">
    <property type="entry name" value="OMP_b-brl"/>
    <property type="match status" value="1"/>
</dbReference>
<dbReference type="Gene3D" id="2.40.160.20">
    <property type="match status" value="1"/>
</dbReference>
<reference evidence="4" key="1">
    <citation type="submission" date="2022-10" db="EMBL/GenBank/DDBJ databases">
        <title>Catenovulum adriacola sp. nov. isolated in the Harbour of Susak.</title>
        <authorList>
            <person name="Schoch T."/>
            <person name="Reich S.J."/>
            <person name="Stoeferle S."/>
            <person name="Flaiz M."/>
            <person name="Kazda M."/>
            <person name="Riedel C.U."/>
            <person name="Duerre P."/>
        </authorList>
    </citation>
    <scope>NUCLEOTIDE SEQUENCE</scope>
    <source>
        <strain evidence="4">TS8</strain>
    </source>
</reference>
<dbReference type="RefSeq" id="WP_268073504.1">
    <property type="nucleotide sequence ID" value="NZ_CP109965.1"/>
</dbReference>
<feature type="chain" id="PRO_5047273341" evidence="2">
    <location>
        <begin position="24"/>
        <end position="190"/>
    </location>
</feature>
<accession>A0ABY7AJL6</accession>
<evidence type="ECO:0000256" key="2">
    <source>
        <dbReference type="SAM" id="SignalP"/>
    </source>
</evidence>